<evidence type="ECO:0000256" key="7">
    <source>
        <dbReference type="ARBA" id="ARBA00022989"/>
    </source>
</evidence>
<dbReference type="EMBL" id="RDQJ01000004">
    <property type="protein sequence ID" value="RMX17617.1"/>
    <property type="molecule type" value="Genomic_DNA"/>
</dbReference>
<evidence type="ECO:0000256" key="10">
    <source>
        <dbReference type="SAM" id="MobiDB-lite"/>
    </source>
</evidence>
<comment type="similarity">
    <text evidence="2 9">Belongs to the GSP I family.</text>
</comment>
<evidence type="ECO:0000256" key="6">
    <source>
        <dbReference type="ARBA" id="ARBA00022692"/>
    </source>
</evidence>
<protein>
    <recommendedName>
        <fullName evidence="9">Type II secretion system protein I</fullName>
        <shortName evidence="9">T2SS minor pseudopilin I</shortName>
    </recommendedName>
</protein>
<comment type="function">
    <text evidence="9">Component of the type II secretion system required for the energy-dependent secretion of extracellular factors such as proteases and toxins from the periplasm.</text>
</comment>
<dbReference type="Gene3D" id="3.30.1300.30">
    <property type="entry name" value="GSPII I/J protein-like"/>
    <property type="match status" value="1"/>
</dbReference>
<dbReference type="GO" id="GO:0015627">
    <property type="term" value="C:type II protein secretion system complex"/>
    <property type="evidence" value="ECO:0007669"/>
    <property type="project" value="UniProtKB-UniRule"/>
</dbReference>
<name>A0A3M6RQW9_9BURK</name>
<dbReference type="GO" id="GO:0015628">
    <property type="term" value="P:protein secretion by the type II secretion system"/>
    <property type="evidence" value="ECO:0007669"/>
    <property type="project" value="UniProtKB-UniRule"/>
</dbReference>
<dbReference type="InterPro" id="IPR045584">
    <property type="entry name" value="Pilin-like"/>
</dbReference>
<dbReference type="GO" id="GO:0005886">
    <property type="term" value="C:plasma membrane"/>
    <property type="evidence" value="ECO:0007669"/>
    <property type="project" value="UniProtKB-SubCell"/>
</dbReference>
<keyword evidence="7 9" id="KW-1133">Transmembrane helix</keyword>
<sequence length="141" mass="15227">MPPLSFRSPRPCRVAPRPAARGRSPHGFTLVEVLVALAIVAVALAAGSRTAGGLLHNAQRREEVMLAQWCAENALVQVRLLAQTQLPSIGATRERCEQAGRVFEVEVVSSGTVNPSLRRVDARVHSAQHFVLSLSTLVGRF</sequence>
<dbReference type="Pfam" id="PF02501">
    <property type="entry name" value="T2SSI"/>
    <property type="match status" value="1"/>
</dbReference>
<dbReference type="PROSITE" id="PS00409">
    <property type="entry name" value="PROKAR_NTER_METHYL"/>
    <property type="match status" value="1"/>
</dbReference>
<feature type="region of interest" description="Disordered" evidence="10">
    <location>
        <begin position="1"/>
        <end position="22"/>
    </location>
</feature>
<evidence type="ECO:0000256" key="9">
    <source>
        <dbReference type="RuleBase" id="RU368030"/>
    </source>
</evidence>
<dbReference type="Pfam" id="PF07963">
    <property type="entry name" value="N_methyl"/>
    <property type="match status" value="1"/>
</dbReference>
<dbReference type="SUPFAM" id="SSF54523">
    <property type="entry name" value="Pili subunits"/>
    <property type="match status" value="1"/>
</dbReference>
<evidence type="ECO:0000256" key="5">
    <source>
        <dbReference type="ARBA" id="ARBA00022519"/>
    </source>
</evidence>
<keyword evidence="4 9" id="KW-0488">Methylation</keyword>
<evidence type="ECO:0000256" key="8">
    <source>
        <dbReference type="ARBA" id="ARBA00023136"/>
    </source>
</evidence>
<dbReference type="InterPro" id="IPR012902">
    <property type="entry name" value="N_methyl_site"/>
</dbReference>
<evidence type="ECO:0000256" key="1">
    <source>
        <dbReference type="ARBA" id="ARBA00004377"/>
    </source>
</evidence>
<feature type="compositionally biased region" description="Low complexity" evidence="10">
    <location>
        <begin position="7"/>
        <end position="22"/>
    </location>
</feature>
<evidence type="ECO:0000256" key="2">
    <source>
        <dbReference type="ARBA" id="ARBA00008358"/>
    </source>
</evidence>
<dbReference type="NCBIfam" id="TIGR02532">
    <property type="entry name" value="IV_pilin_GFxxxE"/>
    <property type="match status" value="1"/>
</dbReference>
<gene>
    <name evidence="12" type="primary">gspI</name>
    <name evidence="12" type="ORF">EBQ34_04190</name>
</gene>
<comment type="subunit">
    <text evidence="9">Type II secretion is composed of four main components: the outer membrane complex, the inner membrane complex, the cytoplasmic secretion ATPase and the periplasm-spanning pseudopilus.</text>
</comment>
<dbReference type="OrthoDB" id="5296572at2"/>
<comment type="PTM">
    <text evidence="9">Cleaved by prepilin peptidase.</text>
</comment>
<accession>A0A3M6RQW9</accession>
<dbReference type="Proteomes" id="UP000275180">
    <property type="component" value="Unassembled WGS sequence"/>
</dbReference>
<dbReference type="PANTHER" id="PTHR38779:SF2">
    <property type="entry name" value="TYPE II SECRETION SYSTEM PROTEIN I-RELATED"/>
    <property type="match status" value="1"/>
</dbReference>
<evidence type="ECO:0000256" key="3">
    <source>
        <dbReference type="ARBA" id="ARBA00022475"/>
    </source>
</evidence>
<reference evidence="12 13" key="1">
    <citation type="submission" date="2018-10" db="EMBL/GenBank/DDBJ databases">
        <title>Comamonadaceae CDC group NO-1 genome sequencing and assembly.</title>
        <authorList>
            <person name="Bernier A.-M."/>
            <person name="Bernard K."/>
        </authorList>
    </citation>
    <scope>NUCLEOTIDE SEQUENCE [LARGE SCALE GENOMIC DNA]</scope>
    <source>
        <strain evidence="12 13">NML180582</strain>
    </source>
</reference>
<comment type="subcellular location">
    <subcellularLocation>
        <location evidence="1 9">Cell inner membrane</location>
        <topology evidence="1 9">Single-pass membrane protein</topology>
    </subcellularLocation>
</comment>
<evidence type="ECO:0000313" key="13">
    <source>
        <dbReference type="Proteomes" id="UP000275180"/>
    </source>
</evidence>
<feature type="transmembrane region" description="Helical" evidence="9">
    <location>
        <begin position="27"/>
        <end position="46"/>
    </location>
</feature>
<evidence type="ECO:0000256" key="4">
    <source>
        <dbReference type="ARBA" id="ARBA00022481"/>
    </source>
</evidence>
<keyword evidence="6 9" id="KW-0812">Transmembrane</keyword>
<dbReference type="AlphaFoldDB" id="A0A3M6RQW9"/>
<dbReference type="PANTHER" id="PTHR38779">
    <property type="entry name" value="TYPE II SECRETION SYSTEM PROTEIN I-RELATED"/>
    <property type="match status" value="1"/>
</dbReference>
<feature type="domain" description="Type II secretion system protein GspI C-terminal" evidence="11">
    <location>
        <begin position="62"/>
        <end position="138"/>
    </location>
</feature>
<proteinExistence type="inferred from homology"/>
<dbReference type="InterPro" id="IPR010052">
    <property type="entry name" value="T2SS_protein-GspI"/>
</dbReference>
<dbReference type="InterPro" id="IPR003413">
    <property type="entry name" value="T2SS_GspI_C"/>
</dbReference>
<keyword evidence="5 9" id="KW-0997">Cell inner membrane</keyword>
<comment type="caution">
    <text evidence="12">The sequence shown here is derived from an EMBL/GenBank/DDBJ whole genome shotgun (WGS) entry which is preliminary data.</text>
</comment>
<organism evidence="12 13">
    <name type="scientific">Vandammella animalimorsus</name>
    <dbReference type="NCBI Taxonomy" id="2029117"/>
    <lineage>
        <taxon>Bacteria</taxon>
        <taxon>Pseudomonadati</taxon>
        <taxon>Pseudomonadota</taxon>
        <taxon>Betaproteobacteria</taxon>
        <taxon>Burkholderiales</taxon>
        <taxon>Comamonadaceae</taxon>
        <taxon>Vandammella</taxon>
    </lineage>
</organism>
<keyword evidence="8 9" id="KW-0472">Membrane</keyword>
<evidence type="ECO:0000313" key="12">
    <source>
        <dbReference type="EMBL" id="RMX17617.1"/>
    </source>
</evidence>
<evidence type="ECO:0000259" key="11">
    <source>
        <dbReference type="Pfam" id="PF02501"/>
    </source>
</evidence>
<keyword evidence="3" id="KW-1003">Cell membrane</keyword>
<dbReference type="NCBIfam" id="TIGR01707">
    <property type="entry name" value="gspI"/>
    <property type="match status" value="1"/>
</dbReference>